<dbReference type="EMBL" id="UINC01212871">
    <property type="protein sequence ID" value="SVE37387.1"/>
    <property type="molecule type" value="Genomic_DNA"/>
</dbReference>
<evidence type="ECO:0000256" key="4">
    <source>
        <dbReference type="ARBA" id="ARBA00023054"/>
    </source>
</evidence>
<evidence type="ECO:0000256" key="2">
    <source>
        <dbReference type="ARBA" id="ARBA00022490"/>
    </source>
</evidence>
<reference evidence="7" key="1">
    <citation type="submission" date="2018-05" db="EMBL/GenBank/DDBJ databases">
        <authorList>
            <person name="Lanie J.A."/>
            <person name="Ng W.-L."/>
            <person name="Kazmierczak K.M."/>
            <person name="Andrzejewski T.M."/>
            <person name="Davidsen T.M."/>
            <person name="Wayne K.J."/>
            <person name="Tettelin H."/>
            <person name="Glass J.I."/>
            <person name="Rusch D."/>
            <person name="Podicherti R."/>
            <person name="Tsui H.-C.T."/>
            <person name="Winkler M.E."/>
        </authorList>
    </citation>
    <scope>NUCLEOTIDE SEQUENCE</scope>
</reference>
<dbReference type="InterPro" id="IPR019933">
    <property type="entry name" value="DivIVA_domain"/>
</dbReference>
<comment type="subcellular location">
    <subcellularLocation>
        <location evidence="1">Cytoplasm</location>
    </subcellularLocation>
</comment>
<sequence>MRLNHLDVLEQCFRDKFFGYNKEDVDSFLYLVAEDFKEMAKELEQLKKTIDQKALEAEKFNTNQNNKSRETNKKNLEITPSIIKEKAKRIINAAREHADQHKKKVEHELATLKREVEKAKQEKQILIEEIKMTTQESLAHHKNRK</sequence>
<dbReference type="GO" id="GO:0005737">
    <property type="term" value="C:cytoplasm"/>
    <property type="evidence" value="ECO:0007669"/>
    <property type="project" value="UniProtKB-SubCell"/>
</dbReference>
<name>A0A383CYL0_9ZZZZ</name>
<dbReference type="AlphaFoldDB" id="A0A383CYL0"/>
<keyword evidence="3" id="KW-0132">Cell division</keyword>
<dbReference type="InterPro" id="IPR007793">
    <property type="entry name" value="DivIVA_fam"/>
</dbReference>
<evidence type="ECO:0000313" key="7">
    <source>
        <dbReference type="EMBL" id="SVE37387.1"/>
    </source>
</evidence>
<evidence type="ECO:0000256" key="5">
    <source>
        <dbReference type="ARBA" id="ARBA00023306"/>
    </source>
</evidence>
<dbReference type="Pfam" id="PF05103">
    <property type="entry name" value="DivIVA"/>
    <property type="match status" value="1"/>
</dbReference>
<keyword evidence="2" id="KW-0963">Cytoplasm</keyword>
<protein>
    <recommendedName>
        <fullName evidence="8">DivIVA domain-containing protein</fullName>
    </recommendedName>
</protein>
<feature type="coiled-coil region" evidence="6">
    <location>
        <begin position="33"/>
        <end position="136"/>
    </location>
</feature>
<proteinExistence type="predicted"/>
<evidence type="ECO:0000256" key="6">
    <source>
        <dbReference type="SAM" id="Coils"/>
    </source>
</evidence>
<evidence type="ECO:0000256" key="3">
    <source>
        <dbReference type="ARBA" id="ARBA00022618"/>
    </source>
</evidence>
<gene>
    <name evidence="7" type="ORF">METZ01_LOCUS490241</name>
</gene>
<dbReference type="PANTHER" id="PTHR35794:SF1">
    <property type="entry name" value="CELL CYCLE PROTEIN GPSB"/>
    <property type="match status" value="1"/>
</dbReference>
<keyword evidence="5" id="KW-0131">Cell cycle</keyword>
<dbReference type="NCBIfam" id="TIGR03544">
    <property type="entry name" value="DivI1A_domain"/>
    <property type="match status" value="1"/>
</dbReference>
<organism evidence="7">
    <name type="scientific">marine metagenome</name>
    <dbReference type="NCBI Taxonomy" id="408172"/>
    <lineage>
        <taxon>unclassified sequences</taxon>
        <taxon>metagenomes</taxon>
        <taxon>ecological metagenomes</taxon>
    </lineage>
</organism>
<evidence type="ECO:0008006" key="8">
    <source>
        <dbReference type="Google" id="ProtNLM"/>
    </source>
</evidence>
<evidence type="ECO:0000256" key="1">
    <source>
        <dbReference type="ARBA" id="ARBA00004496"/>
    </source>
</evidence>
<dbReference type="PANTHER" id="PTHR35794">
    <property type="entry name" value="CELL DIVISION PROTEIN DIVIVA"/>
    <property type="match status" value="1"/>
</dbReference>
<accession>A0A383CYL0</accession>
<keyword evidence="4 6" id="KW-0175">Coiled coil</keyword>
<dbReference type="Gene3D" id="6.10.250.660">
    <property type="match status" value="1"/>
</dbReference>
<dbReference type="GO" id="GO:0051301">
    <property type="term" value="P:cell division"/>
    <property type="evidence" value="ECO:0007669"/>
    <property type="project" value="UniProtKB-KW"/>
</dbReference>